<feature type="transmembrane region" description="Helical" evidence="18">
    <location>
        <begin position="59"/>
        <end position="79"/>
    </location>
</feature>
<comment type="similarity">
    <text evidence="3 18">Belongs to the complex I subunit 2 family.</text>
</comment>
<keyword evidence="15 18" id="KW-0496">Mitochondrion</keyword>
<evidence type="ECO:0000256" key="12">
    <source>
        <dbReference type="ARBA" id="ARBA00022989"/>
    </source>
</evidence>
<protein>
    <recommendedName>
        <fullName evidence="5 18">NADH-ubiquinone oxidoreductase chain 2</fullName>
        <ecNumber evidence="4 18">7.1.1.2</ecNumber>
    </recommendedName>
</protein>
<keyword evidence="13 18" id="KW-0520">NAD</keyword>
<keyword evidence="7 18" id="KW-0679">Respiratory chain</keyword>
<dbReference type="EC" id="7.1.1.2" evidence="4 18"/>
<evidence type="ECO:0000256" key="16">
    <source>
        <dbReference type="ARBA" id="ARBA00023136"/>
    </source>
</evidence>
<feature type="transmembrane region" description="Helical" evidence="18">
    <location>
        <begin position="236"/>
        <end position="258"/>
    </location>
</feature>
<dbReference type="PANTHER" id="PTHR46552">
    <property type="entry name" value="NADH-UBIQUINONE OXIDOREDUCTASE CHAIN 2"/>
    <property type="match status" value="1"/>
</dbReference>
<dbReference type="GeneID" id="8656415"/>
<proteinExistence type="inferred from homology"/>
<feature type="domain" description="NADH:quinone oxidoreductase/Mrp antiporter transmembrane" evidence="19">
    <location>
        <begin position="23"/>
        <end position="286"/>
    </location>
</feature>
<gene>
    <name evidence="20" type="primary">ND2</name>
</gene>
<keyword evidence="11 18" id="KW-0249">Electron transport</keyword>
<keyword evidence="8 18" id="KW-0812">Transmembrane</keyword>
<evidence type="ECO:0000256" key="13">
    <source>
        <dbReference type="ARBA" id="ARBA00023027"/>
    </source>
</evidence>
<sequence>MLQMNKIMFAISMVTGTLISISSYSWLGMWMGLEMNLLSIIPLMSDSKNLYASEAALKYFITQAMASSILIFAIIINMVMESTLNNLSPNVLSSTLMNTALLTKMGAAPFHFWFPEIIDGLNWNNCLIMLTWQKIAPMAIMMYNIQDTLFLSFIILFCMIVSGIVGLNQISLRKIMAYSSINHMGWMIGSMMLLETIWVYYFLIYAAISTCIVIMLKSTNIFYMKQLMEVMTNKPLMKFTFILNFLSLGGLPPFLGFLPKWMIIQSLVESGLIVTAMIMVVMTLLTLFYYLRLSYSSLILGSLKLNISQEPMTPKLPMMMACNFIALSGLIFCTMMFNWM</sequence>
<dbReference type="InterPro" id="IPR050175">
    <property type="entry name" value="Complex_I_Subunit_2"/>
</dbReference>
<evidence type="ECO:0000256" key="17">
    <source>
        <dbReference type="ARBA" id="ARBA00049551"/>
    </source>
</evidence>
<dbReference type="AlphaFoldDB" id="D1G5M2"/>
<keyword evidence="6" id="KW-0813">Transport</keyword>
<geneLocation type="mitochondrion" evidence="20"/>
<keyword evidence="16 18" id="KW-0472">Membrane</keyword>
<keyword evidence="10 18" id="KW-1278">Translocase</keyword>
<comment type="function">
    <text evidence="1">Core subunit of the mitochondrial membrane respiratory chain NADH dehydrogenase (Complex I) that is believed to belong to the minimal assembly required for catalysis. Complex I functions in the transfer of electrons from NADH to the respiratory chain. The immediate electron acceptor for the enzyme is believed to be ubiquinone.</text>
</comment>
<evidence type="ECO:0000256" key="1">
    <source>
        <dbReference type="ARBA" id="ARBA00003257"/>
    </source>
</evidence>
<evidence type="ECO:0000256" key="15">
    <source>
        <dbReference type="ARBA" id="ARBA00023128"/>
    </source>
</evidence>
<accession>D1G5M2</accession>
<evidence type="ECO:0000256" key="4">
    <source>
        <dbReference type="ARBA" id="ARBA00012944"/>
    </source>
</evidence>
<evidence type="ECO:0000256" key="18">
    <source>
        <dbReference type="RuleBase" id="RU003403"/>
    </source>
</evidence>
<feature type="transmembrane region" description="Helical" evidence="18">
    <location>
        <begin position="318"/>
        <end position="339"/>
    </location>
</feature>
<evidence type="ECO:0000256" key="5">
    <source>
        <dbReference type="ARBA" id="ARBA00021008"/>
    </source>
</evidence>
<dbReference type="GO" id="GO:0006120">
    <property type="term" value="P:mitochondrial electron transport, NADH to ubiquinone"/>
    <property type="evidence" value="ECO:0007669"/>
    <property type="project" value="InterPro"/>
</dbReference>
<keyword evidence="14 18" id="KW-0830">Ubiquinone</keyword>
<dbReference type="InterPro" id="IPR001750">
    <property type="entry name" value="ND/Mrp_TM"/>
</dbReference>
<evidence type="ECO:0000256" key="14">
    <source>
        <dbReference type="ARBA" id="ARBA00023075"/>
    </source>
</evidence>
<evidence type="ECO:0000259" key="19">
    <source>
        <dbReference type="Pfam" id="PF00361"/>
    </source>
</evidence>
<evidence type="ECO:0000256" key="8">
    <source>
        <dbReference type="ARBA" id="ARBA00022692"/>
    </source>
</evidence>
<comment type="function">
    <text evidence="18">Core subunit of the mitochondrial membrane respiratory chain NADH dehydrogenase (Complex I) which catalyzes electron transfer from NADH through the respiratory chain, using ubiquinone as an electron acceptor. Essential for the catalytic activity and assembly of complex I.</text>
</comment>
<comment type="subcellular location">
    <subcellularLocation>
        <location evidence="2 18">Mitochondrion inner membrane</location>
        <topology evidence="2 18">Multi-pass membrane protein</topology>
    </subcellularLocation>
</comment>
<evidence type="ECO:0000256" key="6">
    <source>
        <dbReference type="ARBA" id="ARBA00022448"/>
    </source>
</evidence>
<organism evidence="20">
    <name type="scientific">Acmaeodera sp. NCS-2009</name>
    <dbReference type="NCBI Taxonomy" id="590154"/>
    <lineage>
        <taxon>Eukaryota</taxon>
        <taxon>Metazoa</taxon>
        <taxon>Ecdysozoa</taxon>
        <taxon>Arthropoda</taxon>
        <taxon>Hexapoda</taxon>
        <taxon>Insecta</taxon>
        <taxon>Pterygota</taxon>
        <taxon>Neoptera</taxon>
        <taxon>Endopterygota</taxon>
        <taxon>Coleoptera</taxon>
        <taxon>Polyphaga</taxon>
        <taxon>Elateriformia</taxon>
        <taxon>Buprestoidea</taxon>
        <taxon>Buprestidae</taxon>
        <taxon>Polycestinae</taxon>
        <taxon>Acmaeodera</taxon>
    </lineage>
</organism>
<dbReference type="PANTHER" id="PTHR46552:SF1">
    <property type="entry name" value="NADH-UBIQUINONE OXIDOREDUCTASE CHAIN 2"/>
    <property type="match status" value="1"/>
</dbReference>
<feature type="transmembrane region" description="Helical" evidence="18">
    <location>
        <begin position="7"/>
        <end position="27"/>
    </location>
</feature>
<evidence type="ECO:0000256" key="7">
    <source>
        <dbReference type="ARBA" id="ARBA00022660"/>
    </source>
</evidence>
<keyword evidence="9 18" id="KW-0999">Mitochondrion inner membrane</keyword>
<name>D1G5M2_9COLE</name>
<dbReference type="RefSeq" id="YP_003331341.1">
    <property type="nucleotide sequence ID" value="NC_013580.1"/>
</dbReference>
<dbReference type="Pfam" id="PF00361">
    <property type="entry name" value="Proton_antipo_M"/>
    <property type="match status" value="1"/>
</dbReference>
<dbReference type="CTD" id="4536"/>
<reference evidence="20" key="1">
    <citation type="journal article" date="2009" name="Syst. Biol.">
        <title>Nonstationary evolution and compositional heterogeneity in beetle mitochondrial phylogenomics.</title>
        <authorList>
            <person name="Sheffield N.C."/>
            <person name="Song H."/>
            <person name="Cameron S.L."/>
            <person name="Whiting M.F."/>
        </authorList>
    </citation>
    <scope>NUCLEOTIDE SEQUENCE</scope>
</reference>
<comment type="catalytic activity">
    <reaction evidence="17 18">
        <text>a ubiquinone + NADH + 5 H(+)(in) = a ubiquinol + NAD(+) + 4 H(+)(out)</text>
        <dbReference type="Rhea" id="RHEA:29091"/>
        <dbReference type="Rhea" id="RHEA-COMP:9565"/>
        <dbReference type="Rhea" id="RHEA-COMP:9566"/>
        <dbReference type="ChEBI" id="CHEBI:15378"/>
        <dbReference type="ChEBI" id="CHEBI:16389"/>
        <dbReference type="ChEBI" id="CHEBI:17976"/>
        <dbReference type="ChEBI" id="CHEBI:57540"/>
        <dbReference type="ChEBI" id="CHEBI:57945"/>
        <dbReference type="EC" id="7.1.1.2"/>
    </reaction>
</comment>
<feature type="transmembrane region" description="Helical" evidence="18">
    <location>
        <begin position="191"/>
        <end position="216"/>
    </location>
</feature>
<evidence type="ECO:0000256" key="10">
    <source>
        <dbReference type="ARBA" id="ARBA00022967"/>
    </source>
</evidence>
<evidence type="ECO:0000313" key="20">
    <source>
        <dbReference type="EMBL" id="ACM45037.1"/>
    </source>
</evidence>
<dbReference type="GO" id="GO:0008137">
    <property type="term" value="F:NADH dehydrogenase (ubiquinone) activity"/>
    <property type="evidence" value="ECO:0007669"/>
    <property type="project" value="UniProtKB-EC"/>
</dbReference>
<dbReference type="EMBL" id="FJ613420">
    <property type="protein sequence ID" value="ACM45037.1"/>
    <property type="molecule type" value="Genomic_DNA"/>
</dbReference>
<evidence type="ECO:0000256" key="11">
    <source>
        <dbReference type="ARBA" id="ARBA00022982"/>
    </source>
</evidence>
<keyword evidence="12 18" id="KW-1133">Transmembrane helix</keyword>
<dbReference type="GO" id="GO:0005743">
    <property type="term" value="C:mitochondrial inner membrane"/>
    <property type="evidence" value="ECO:0007669"/>
    <property type="project" value="UniProtKB-SubCell"/>
</dbReference>
<evidence type="ECO:0000256" key="3">
    <source>
        <dbReference type="ARBA" id="ARBA00007012"/>
    </source>
</evidence>
<feature type="transmembrane region" description="Helical" evidence="18">
    <location>
        <begin position="270"/>
        <end position="291"/>
    </location>
</feature>
<evidence type="ECO:0000256" key="9">
    <source>
        <dbReference type="ARBA" id="ARBA00022792"/>
    </source>
</evidence>
<dbReference type="PRINTS" id="PR01436">
    <property type="entry name" value="NADHDHGNASE2"/>
</dbReference>
<evidence type="ECO:0000256" key="2">
    <source>
        <dbReference type="ARBA" id="ARBA00004448"/>
    </source>
</evidence>
<feature type="transmembrane region" description="Helical" evidence="18">
    <location>
        <begin position="149"/>
        <end position="170"/>
    </location>
</feature>
<dbReference type="InterPro" id="IPR003917">
    <property type="entry name" value="NADH_UbQ_OxRdtase_chain2"/>
</dbReference>